<accession>A0AAX3W1C6</accession>
<reference evidence="2" key="1">
    <citation type="journal article" date="2023" name="Antibiotics">
        <title>Prevalence and Molecular Characterization of Methicillin-Resistant Staphylococci (MRS) and Mammaliicocci (MRM) in Dromedary Camels from Algeria: First Detection of SCCmec-mecC Hybrid in Methicillin-Resistant Mammaliicoccus lentus.</title>
        <authorList>
            <person name="Belhout C."/>
            <person name="Boyen F."/>
            <person name="Vereecke N."/>
            <person name="Theuns S."/>
            <person name="Taibi N."/>
            <person name="Stegger M."/>
            <person name="de la Fe-Rodriguez P.Y."/>
            <person name="Bouayad L."/>
            <person name="Elgroud R."/>
            <person name="Butaye P."/>
        </authorList>
    </citation>
    <scope>NUCLEOTIDE SEQUENCE</scope>
    <source>
        <strain evidence="2">7048</strain>
    </source>
</reference>
<feature type="transmembrane region" description="Helical" evidence="1">
    <location>
        <begin position="12"/>
        <end position="34"/>
    </location>
</feature>
<evidence type="ECO:0000256" key="1">
    <source>
        <dbReference type="SAM" id="Phobius"/>
    </source>
</evidence>
<feature type="transmembrane region" description="Helical" evidence="1">
    <location>
        <begin position="155"/>
        <end position="174"/>
    </location>
</feature>
<gene>
    <name evidence="2" type="ORF">PYH69_10665</name>
</gene>
<dbReference type="RefSeq" id="WP_282861842.1">
    <property type="nucleotide sequence ID" value="NZ_CP118848.1"/>
</dbReference>
<sequence>MKPILYRNLILLKPYLIYILVMILALPVTMILPFNNYIKIFLLGMLMFLLHVVTLAFPYYIYLRINKNKSEMNFLSYPITQITTVNMHYLTAIILILINSVTIGLYNLVALMYAASDMSVVINMSGILTNVAANLFTISLILPLCDFKSFLKIPLVIWIILIGFILPSIVPYTDKLLNKLSIQTNVFTNYGDEIFVSISIILFIITYVIAISKARKGEITI</sequence>
<proteinExistence type="predicted"/>
<protein>
    <submittedName>
        <fullName evidence="2">Uncharacterized protein</fullName>
    </submittedName>
</protein>
<keyword evidence="1" id="KW-0812">Transmembrane</keyword>
<feature type="transmembrane region" description="Helical" evidence="1">
    <location>
        <begin position="194"/>
        <end position="212"/>
    </location>
</feature>
<feature type="transmembrane region" description="Helical" evidence="1">
    <location>
        <begin position="120"/>
        <end position="143"/>
    </location>
</feature>
<dbReference type="NCBIfam" id="NF047560">
    <property type="entry name" value="PSM_export_PmtB"/>
    <property type="match status" value="1"/>
</dbReference>
<organism evidence="2 3">
    <name type="scientific">Mammaliicoccus lentus</name>
    <name type="common">Staphylococcus lentus</name>
    <dbReference type="NCBI Taxonomy" id="42858"/>
    <lineage>
        <taxon>Bacteria</taxon>
        <taxon>Bacillati</taxon>
        <taxon>Bacillota</taxon>
        <taxon>Bacilli</taxon>
        <taxon>Bacillales</taxon>
        <taxon>Staphylococcaceae</taxon>
        <taxon>Mammaliicoccus</taxon>
    </lineage>
</organism>
<dbReference type="Proteomes" id="UP001223261">
    <property type="component" value="Chromosome"/>
</dbReference>
<dbReference type="EMBL" id="CP118848">
    <property type="protein sequence ID" value="WHI59180.1"/>
    <property type="molecule type" value="Genomic_DNA"/>
</dbReference>
<name>A0AAX3W1C6_MAMLE</name>
<feature type="transmembrane region" description="Helical" evidence="1">
    <location>
        <begin position="89"/>
        <end position="114"/>
    </location>
</feature>
<evidence type="ECO:0000313" key="3">
    <source>
        <dbReference type="Proteomes" id="UP001223261"/>
    </source>
</evidence>
<evidence type="ECO:0000313" key="2">
    <source>
        <dbReference type="EMBL" id="WHI59180.1"/>
    </source>
</evidence>
<feature type="transmembrane region" description="Helical" evidence="1">
    <location>
        <begin position="40"/>
        <end position="62"/>
    </location>
</feature>
<keyword evidence="1" id="KW-0472">Membrane</keyword>
<keyword evidence="1" id="KW-1133">Transmembrane helix</keyword>
<dbReference type="AlphaFoldDB" id="A0AAX3W1C6"/>
<dbReference type="Pfam" id="PF13346">
    <property type="entry name" value="ABC2_membrane_5"/>
    <property type="match status" value="1"/>
</dbReference>
<dbReference type="InterPro" id="IPR025699">
    <property type="entry name" value="ABC2_memb-like"/>
</dbReference>